<dbReference type="GO" id="GO:0032259">
    <property type="term" value="P:methylation"/>
    <property type="evidence" value="ECO:0007669"/>
    <property type="project" value="UniProtKB-KW"/>
</dbReference>
<dbReference type="EMBL" id="AP024480">
    <property type="protein sequence ID" value="BCS80290.1"/>
    <property type="molecule type" value="Genomic_DNA"/>
</dbReference>
<gene>
    <name evidence="2" type="ORF">CaldiYA01_02500</name>
</gene>
<evidence type="ECO:0000313" key="3">
    <source>
        <dbReference type="Proteomes" id="UP000663623"/>
    </source>
</evidence>
<evidence type="ECO:0000313" key="2">
    <source>
        <dbReference type="EMBL" id="BCS80290.1"/>
    </source>
</evidence>
<dbReference type="Gene3D" id="3.20.20.210">
    <property type="match status" value="1"/>
</dbReference>
<dbReference type="PANTHER" id="PTHR47099">
    <property type="entry name" value="METHYLCOBAMIDE:COM METHYLTRANSFERASE MTBA"/>
    <property type="match status" value="1"/>
</dbReference>
<reference evidence="2 3" key="1">
    <citation type="submission" date="2021-02" db="EMBL/GenBank/DDBJ databases">
        <title>Nitrogen-fixing ability and nitrogen fixation related genes of thermophilic fermentative bacteria in the genus Caldicellulosiruptor.</title>
        <authorList>
            <person name="Chen Y."/>
            <person name="Nishihara A."/>
            <person name="Haruta S."/>
        </authorList>
    </citation>
    <scope>NUCLEOTIDE SEQUENCE [LARGE SCALE GENOMIC DNA]</scope>
    <source>
        <strain evidence="2 3">YA01</strain>
    </source>
</reference>
<keyword evidence="2" id="KW-0489">Methyltransferase</keyword>
<dbReference type="Pfam" id="PF01208">
    <property type="entry name" value="URO-D"/>
    <property type="match status" value="1"/>
</dbReference>
<proteinExistence type="predicted"/>
<dbReference type="InterPro" id="IPR052024">
    <property type="entry name" value="Methanogen_methyltrans"/>
</dbReference>
<dbReference type="RefSeq" id="WP_207180548.1">
    <property type="nucleotide sequence ID" value="NZ_AP024480.1"/>
</dbReference>
<dbReference type="Proteomes" id="UP000663623">
    <property type="component" value="Chromosome"/>
</dbReference>
<dbReference type="GO" id="GO:0008168">
    <property type="term" value="F:methyltransferase activity"/>
    <property type="evidence" value="ECO:0007669"/>
    <property type="project" value="UniProtKB-KW"/>
</dbReference>
<dbReference type="InterPro" id="IPR000257">
    <property type="entry name" value="Uroporphyrinogen_deCOase"/>
</dbReference>
<evidence type="ECO:0000259" key="1">
    <source>
        <dbReference type="Pfam" id="PF01208"/>
    </source>
</evidence>
<feature type="domain" description="Uroporphyrinogen decarboxylase (URO-D)" evidence="1">
    <location>
        <begin position="33"/>
        <end position="334"/>
    </location>
</feature>
<keyword evidence="2" id="KW-0808">Transferase</keyword>
<name>A0ABM7NJL3_9FIRM</name>
<dbReference type="SUPFAM" id="SSF51726">
    <property type="entry name" value="UROD/MetE-like"/>
    <property type="match status" value="1"/>
</dbReference>
<protein>
    <submittedName>
        <fullName evidence="2">Methylcobamide--CoM methyltransferase</fullName>
    </submittedName>
</protein>
<accession>A0ABM7NJL3</accession>
<dbReference type="InterPro" id="IPR038071">
    <property type="entry name" value="UROD/MetE-like_sf"/>
</dbReference>
<keyword evidence="3" id="KW-1185">Reference proteome</keyword>
<sequence>MKLNMQKWQERLIDEGKNTKRAFPILSYPILKLMDGFDVKDLAQNAYVHFNVLKEICQNFDMVAIATAMDLSVEAEEFGCAVRFSSEEVPSVIEPLVKKLDEAEKLQIPEIGTRRSRNVIEVIKRLQTLNIQKPILGTMIGPFSLAVRLFDMTELMISLMLESEKVHLLLEKCTEYLRRYANALKVAGANGLLIAEPAAGLLSPQQCLEFSSHYIKEIVKSVQDENFSVFLHNCGNTQNLVESMLETECMGFHFGNCVDLCKIIERVPQSKLVFGNLDPVGVFRNDSVECIYHKTQELLFKLKEYSNFVISSGCDIPYHVPIENIKAFFEAVEDFNKDLVRQGGKTDGENNKE</sequence>
<dbReference type="CDD" id="cd03465">
    <property type="entry name" value="URO-D_like"/>
    <property type="match status" value="1"/>
</dbReference>
<dbReference type="PANTHER" id="PTHR47099:SF1">
    <property type="entry name" value="METHYLCOBAMIDE:COM METHYLTRANSFERASE MTBA"/>
    <property type="match status" value="1"/>
</dbReference>
<organism evidence="2 3">
    <name type="scientific">Caldicellulosiruptor diazotrophicus</name>
    <dbReference type="NCBI Taxonomy" id="2806205"/>
    <lineage>
        <taxon>Bacteria</taxon>
        <taxon>Bacillati</taxon>
        <taxon>Bacillota</taxon>
        <taxon>Bacillota incertae sedis</taxon>
        <taxon>Caldicellulosiruptorales</taxon>
        <taxon>Caldicellulosiruptoraceae</taxon>
        <taxon>Caldicellulosiruptor</taxon>
    </lineage>
</organism>